<accession>A0ABY8H7X4</accession>
<keyword evidence="5" id="KW-1185">Reference proteome</keyword>
<proteinExistence type="predicted"/>
<evidence type="ECO:0000313" key="5">
    <source>
        <dbReference type="Proteomes" id="UP001219037"/>
    </source>
</evidence>
<name>A0ABY8H7X4_9MICC</name>
<keyword evidence="3" id="KW-0378">Hydrolase</keyword>
<dbReference type="EMBL" id="CP121252">
    <property type="protein sequence ID" value="WFP16934.1"/>
    <property type="molecule type" value="Genomic_DNA"/>
</dbReference>
<reference evidence="4 5" key="1">
    <citation type="submission" date="2023-04" db="EMBL/GenBank/DDBJ databases">
        <title>Funneling lignin-derived compounds into biodiesel using alkali-halophilic Citricoccus sp. P2.</title>
        <authorList>
            <person name="Luo C.-B."/>
        </authorList>
    </citation>
    <scope>NUCLEOTIDE SEQUENCE [LARGE SCALE GENOMIC DNA]</scope>
    <source>
        <strain evidence="4 5">P2</strain>
    </source>
</reference>
<dbReference type="Pfam" id="PF01934">
    <property type="entry name" value="HepT-like"/>
    <property type="match status" value="1"/>
</dbReference>
<dbReference type="InterPro" id="IPR008201">
    <property type="entry name" value="HepT-like"/>
</dbReference>
<protein>
    <recommendedName>
        <fullName evidence="6">DUF86 domain-containing protein</fullName>
    </recommendedName>
</protein>
<keyword evidence="2" id="KW-0540">Nuclease</keyword>
<sequence>MVKELLHIQRCLSVSASMVVHGKAAYDEDPIAQEAGESVMMNIGEAFTTLVALGATAPPGVRWSDAAKNREKIAHHYSVIVRELTWRTLAESLPRWEKSRSPLFEEAGRTFDGI</sequence>
<dbReference type="RefSeq" id="WP_278158084.1">
    <property type="nucleotide sequence ID" value="NZ_CP121252.1"/>
</dbReference>
<evidence type="ECO:0000256" key="2">
    <source>
        <dbReference type="ARBA" id="ARBA00022722"/>
    </source>
</evidence>
<organism evidence="4 5">
    <name type="scientific">Citricoccus muralis</name>
    <dbReference type="NCBI Taxonomy" id="169134"/>
    <lineage>
        <taxon>Bacteria</taxon>
        <taxon>Bacillati</taxon>
        <taxon>Actinomycetota</taxon>
        <taxon>Actinomycetes</taxon>
        <taxon>Micrococcales</taxon>
        <taxon>Micrococcaceae</taxon>
        <taxon>Citricoccus</taxon>
    </lineage>
</organism>
<keyword evidence="1" id="KW-1277">Toxin-antitoxin system</keyword>
<evidence type="ECO:0008006" key="6">
    <source>
        <dbReference type="Google" id="ProtNLM"/>
    </source>
</evidence>
<gene>
    <name evidence="4" type="ORF">P8192_02075</name>
</gene>
<evidence type="ECO:0000256" key="3">
    <source>
        <dbReference type="ARBA" id="ARBA00022801"/>
    </source>
</evidence>
<evidence type="ECO:0000313" key="4">
    <source>
        <dbReference type="EMBL" id="WFP16934.1"/>
    </source>
</evidence>
<dbReference type="Proteomes" id="UP001219037">
    <property type="component" value="Chromosome"/>
</dbReference>
<evidence type="ECO:0000256" key="1">
    <source>
        <dbReference type="ARBA" id="ARBA00022649"/>
    </source>
</evidence>